<feature type="transmembrane region" description="Helical" evidence="1">
    <location>
        <begin position="35"/>
        <end position="55"/>
    </location>
</feature>
<comment type="caution">
    <text evidence="3">The sequence shown here is derived from an EMBL/GenBank/DDBJ whole genome shotgun (WGS) entry which is preliminary data.</text>
</comment>
<dbReference type="RefSeq" id="WP_381617855.1">
    <property type="nucleotide sequence ID" value="NZ_JBHTEB010000001.1"/>
</dbReference>
<dbReference type="InterPro" id="IPR050039">
    <property type="entry name" value="MAB_1171c-like"/>
</dbReference>
<evidence type="ECO:0000256" key="1">
    <source>
        <dbReference type="SAM" id="Phobius"/>
    </source>
</evidence>
<dbReference type="InterPro" id="IPR046675">
    <property type="entry name" value="DUF6545"/>
</dbReference>
<feature type="transmembrane region" description="Helical" evidence="1">
    <location>
        <begin position="146"/>
        <end position="170"/>
    </location>
</feature>
<evidence type="ECO:0000313" key="4">
    <source>
        <dbReference type="Proteomes" id="UP001597023"/>
    </source>
</evidence>
<organism evidence="3 4">
    <name type="scientific">Streptomyces flavalbus</name>
    <dbReference type="NCBI Taxonomy" id="2665155"/>
    <lineage>
        <taxon>Bacteria</taxon>
        <taxon>Bacillati</taxon>
        <taxon>Actinomycetota</taxon>
        <taxon>Actinomycetes</taxon>
        <taxon>Kitasatosporales</taxon>
        <taxon>Streptomycetaceae</taxon>
        <taxon>Streptomyces</taxon>
    </lineage>
</organism>
<feature type="transmembrane region" description="Helical" evidence="1">
    <location>
        <begin position="105"/>
        <end position="126"/>
    </location>
</feature>
<evidence type="ECO:0000313" key="3">
    <source>
        <dbReference type="EMBL" id="MFD0319354.1"/>
    </source>
</evidence>
<proteinExistence type="predicted"/>
<accession>A0ABW2WKL3</accession>
<keyword evidence="4" id="KW-1185">Reference proteome</keyword>
<keyword evidence="1" id="KW-0812">Transmembrane</keyword>
<dbReference type="EMBL" id="JBHTEB010000001">
    <property type="protein sequence ID" value="MFD0319354.1"/>
    <property type="molecule type" value="Genomic_DNA"/>
</dbReference>
<evidence type="ECO:0000259" key="2">
    <source>
        <dbReference type="Pfam" id="PF20182"/>
    </source>
</evidence>
<feature type="transmembrane region" description="Helical" evidence="1">
    <location>
        <begin position="75"/>
        <end position="93"/>
    </location>
</feature>
<keyword evidence="1" id="KW-0472">Membrane</keyword>
<dbReference type="Proteomes" id="UP001597023">
    <property type="component" value="Unassembled WGS sequence"/>
</dbReference>
<feature type="transmembrane region" description="Helical" evidence="1">
    <location>
        <begin position="6"/>
        <end position="23"/>
    </location>
</feature>
<reference evidence="4" key="1">
    <citation type="journal article" date="2019" name="Int. J. Syst. Evol. Microbiol.">
        <title>The Global Catalogue of Microorganisms (GCM) 10K type strain sequencing project: providing services to taxonomists for standard genome sequencing and annotation.</title>
        <authorList>
            <consortium name="The Broad Institute Genomics Platform"/>
            <consortium name="The Broad Institute Genome Sequencing Center for Infectious Disease"/>
            <person name="Wu L."/>
            <person name="Ma J."/>
        </authorList>
    </citation>
    <scope>NUCLEOTIDE SEQUENCE [LARGE SCALE GENOMIC DNA]</scope>
    <source>
        <strain evidence="4">CGMCC 4.7400</strain>
    </source>
</reference>
<feature type="transmembrane region" description="Helical" evidence="1">
    <location>
        <begin position="224"/>
        <end position="242"/>
    </location>
</feature>
<feature type="domain" description="DUF6545" evidence="2">
    <location>
        <begin position="251"/>
        <end position="354"/>
    </location>
</feature>
<protein>
    <submittedName>
        <fullName evidence="3">MAB_1171c family putative transporter</fullName>
    </submittedName>
</protein>
<gene>
    <name evidence="3" type="ORF">ACFQZ6_35100</name>
</gene>
<dbReference type="NCBIfam" id="NF042915">
    <property type="entry name" value="MAB_1171c_fam"/>
    <property type="match status" value="1"/>
</dbReference>
<feature type="transmembrane region" description="Helical" evidence="1">
    <location>
        <begin position="182"/>
        <end position="204"/>
    </location>
</feature>
<dbReference type="Pfam" id="PF20182">
    <property type="entry name" value="DUF6545"/>
    <property type="match status" value="1"/>
</dbReference>
<name>A0ABW2WKL3_9ACTN</name>
<keyword evidence="1" id="KW-1133">Transmembrane helix</keyword>
<sequence length="396" mass="43126">MTSGPSNLGFYLSGGILLLVCALKVPALVRRRHDTLLRAACLLLFSAGCLMILAAPDSITALNRLTGIPNIAAPAVYTTTVVFSGASLVLIINWRPAPPEQTRRFTRLCVAAYGLIALAVIALFWAGNAPVEQPTLFDAYYATTPYLREMIVLYLVSHGVTMAIASALCWRWSGTVGGSLRAGLRILAPTYLIIVCYDALRLTAVAARWTGHDLDYLVDEVSPLFAAPACLLGALGFALPLIGPRVAETARVLRQLWQLQPLWRTLRDVPTPSAVRVRLPWWRTPPAVLLTGRRTTLYDALLALAPSYDPVVRDAAYHAALRGGEEDSRAAITADAAMILAARDRQRSSPGHLPHAPHPLPWRAHDLPSLSQALASPFARNFREYIVSSQKAVHHE</sequence>